<comment type="pathway">
    <text evidence="3">Protein modification; protein ubiquitination.</text>
</comment>
<keyword evidence="13 16" id="KW-0472">Membrane</keyword>
<keyword evidence="10" id="KW-0833">Ubl conjugation pathway</keyword>
<keyword evidence="11" id="KW-0862">Zinc</keyword>
<dbReference type="GO" id="GO:0012505">
    <property type="term" value="C:endomembrane system"/>
    <property type="evidence" value="ECO:0007669"/>
    <property type="project" value="UniProtKB-SubCell"/>
</dbReference>
<reference evidence="19 21" key="2">
    <citation type="journal article" date="2018" name="Elife">
        <title>Functional genomics of lipid metabolism in the oleaginous yeast Rhodosporidium toruloides.</title>
        <authorList>
            <person name="Coradetti S.T."/>
            <person name="Pinel D."/>
            <person name="Geiselman G."/>
            <person name="Ito M."/>
            <person name="Mondo S."/>
            <person name="Reilly M.C."/>
            <person name="Cheng Y.F."/>
            <person name="Bauer S."/>
            <person name="Grigoriev I."/>
            <person name="Gladden J.M."/>
            <person name="Simmons B.A."/>
            <person name="Brem R."/>
            <person name="Arkin A.P."/>
            <person name="Skerker J.M."/>
        </authorList>
    </citation>
    <scope>NUCLEOTIDE SEQUENCE [LARGE SCALE GENOMIC DNA]</scope>
    <source>
        <strain evidence="19 21">NBRC 0880</strain>
    </source>
</reference>
<sequence length="905" mass="98951">MDLPPPNQQVARVQQQRPDLRFIFFLMMMFWMMQSNGTQGPSLADQVSTGDVSAAEAYANARAGLLRREARREGIARWLGVGNQTGEWLNSTYFPDVANGTAPPSSNDTAYEAYRIENYAPHSDGELAPVPPLVRDIFADATPKDEGDYRLYQQNLTGFAKGSWHARRFTFEELGLNETWQETRVVAKKPEEAEGAAGNETVASEVATRRLLRRQNDTASANFTTVVDTFNRTSLRGSFPWLSSLAANPFTLRKTHPAMFNLRSLQTSATGPIMPLPSDPRLVDEGELLRMRQDDPATWEDWEKEGPAVYVGGQLTLSVRDEKGVDEEESLELDIEAVHLLSSGRVYGYATPSFVRTHMVDAISLPLMSSSSPSPNRTASAIGHTVLKEYTRRLDKGVKDLAEADRIETPSSSEPGEADPSISQCIFSLCGALSPLPASYTPTQYAEWYSALFHPTGSSIAQPAQSTFSALLSSPNCGLVLSVPSAVLSQTSELWDSATRFAGWLLLAHAAVLVLTVRQLERVSRRPGTVANVAPQSIAGNCIVDAYVFVTLLTIGIVTESRATLPLLGAAFLALLSSLLFGTRYIALIREGTPDRPAAARAEPVQAAAPAEEGGEASTATEAAREEREGVVVRWARRQVAQWRRRDTILAISLGLVAYFAISLLMRGWTPFMLWIVYSNWIPQIALNVYRGTARQSLANEFVVGTTIARLFPPLYFWAYEGNCLLVEPTPKVWYLAAYSVAQAAVLVLQSLFSTPTSPATRMLLRLPFFSSATTGGGARFFLPEPLITTLELPSVSSWNYHPRELPPALLADLASQELETGGGDKASHDSHAKGAPEPDCPICLSPIQVLPTKDDIAQGKEDEVRMAFAITPCGHVVHTECLEQWMMVRAICPVCRASLPALAT</sequence>
<dbReference type="Proteomes" id="UP000239560">
    <property type="component" value="Unassembled WGS sequence"/>
</dbReference>
<evidence type="ECO:0000256" key="4">
    <source>
        <dbReference type="ARBA" id="ARBA00012483"/>
    </source>
</evidence>
<evidence type="ECO:0000256" key="1">
    <source>
        <dbReference type="ARBA" id="ARBA00000900"/>
    </source>
</evidence>
<evidence type="ECO:0000256" key="6">
    <source>
        <dbReference type="ARBA" id="ARBA00022692"/>
    </source>
</evidence>
<dbReference type="Pfam" id="PF12678">
    <property type="entry name" value="zf-rbx1"/>
    <property type="match status" value="1"/>
</dbReference>
<evidence type="ECO:0000256" key="3">
    <source>
        <dbReference type="ARBA" id="ARBA00004906"/>
    </source>
</evidence>
<dbReference type="GO" id="GO:0044695">
    <property type="term" value="C:Dsc E3 ubiquitin ligase complex"/>
    <property type="evidence" value="ECO:0007669"/>
    <property type="project" value="TreeGrafter"/>
</dbReference>
<dbReference type="PROSITE" id="PS50089">
    <property type="entry name" value="ZF_RING_2"/>
    <property type="match status" value="1"/>
</dbReference>
<dbReference type="STRING" id="5286.A0A0K3CCL2"/>
<dbReference type="GO" id="GO:0061630">
    <property type="term" value="F:ubiquitin protein ligase activity"/>
    <property type="evidence" value="ECO:0007669"/>
    <property type="project" value="UniProtKB-EC"/>
</dbReference>
<accession>A0A0K3CCL2</accession>
<feature type="region of interest" description="Disordered" evidence="15">
    <location>
        <begin position="401"/>
        <end position="420"/>
    </location>
</feature>
<evidence type="ECO:0000256" key="15">
    <source>
        <dbReference type="SAM" id="MobiDB-lite"/>
    </source>
</evidence>
<dbReference type="GO" id="GO:0008270">
    <property type="term" value="F:zinc ion binding"/>
    <property type="evidence" value="ECO:0007669"/>
    <property type="project" value="UniProtKB-KW"/>
</dbReference>
<dbReference type="PANTHER" id="PTHR22763">
    <property type="entry name" value="RING ZINC FINGER PROTEIN"/>
    <property type="match status" value="1"/>
</dbReference>
<comment type="subcellular location">
    <subcellularLocation>
        <location evidence="2">Endomembrane system</location>
        <topology evidence="2">Multi-pass membrane protein</topology>
    </subcellularLocation>
</comment>
<feature type="compositionally biased region" description="Low complexity" evidence="15">
    <location>
        <begin position="600"/>
        <end position="622"/>
    </location>
</feature>
<evidence type="ECO:0000256" key="5">
    <source>
        <dbReference type="ARBA" id="ARBA00022679"/>
    </source>
</evidence>
<evidence type="ECO:0000313" key="19">
    <source>
        <dbReference type="EMBL" id="PRQ78156.1"/>
    </source>
</evidence>
<evidence type="ECO:0000256" key="11">
    <source>
        <dbReference type="ARBA" id="ARBA00022833"/>
    </source>
</evidence>
<dbReference type="InterPro" id="IPR050731">
    <property type="entry name" value="HRD1_E3_ubiq-ligases"/>
</dbReference>
<dbReference type="Gene3D" id="3.30.40.10">
    <property type="entry name" value="Zinc/RING finger domain, C3HC4 (zinc finger)"/>
    <property type="match status" value="1"/>
</dbReference>
<dbReference type="GO" id="GO:0043161">
    <property type="term" value="P:proteasome-mediated ubiquitin-dependent protein catabolic process"/>
    <property type="evidence" value="ECO:0007669"/>
    <property type="project" value="TreeGrafter"/>
</dbReference>
<evidence type="ECO:0000256" key="9">
    <source>
        <dbReference type="ARBA" id="ARBA00022771"/>
    </source>
</evidence>
<dbReference type="SMART" id="SM00184">
    <property type="entry name" value="RING"/>
    <property type="match status" value="1"/>
</dbReference>
<dbReference type="OMA" id="TECLEQW"/>
<evidence type="ECO:0000313" key="21">
    <source>
        <dbReference type="Proteomes" id="UP000239560"/>
    </source>
</evidence>
<feature type="domain" description="RING-type" evidence="17">
    <location>
        <begin position="841"/>
        <end position="897"/>
    </location>
</feature>
<evidence type="ECO:0000313" key="18">
    <source>
        <dbReference type="EMBL" id="CTR04906.1"/>
    </source>
</evidence>
<name>A0A0K3CCL2_RHOTO</name>
<dbReference type="AlphaFoldDB" id="A0A0K3CCL2"/>
<evidence type="ECO:0000259" key="17">
    <source>
        <dbReference type="PROSITE" id="PS50089"/>
    </source>
</evidence>
<evidence type="ECO:0000256" key="14">
    <source>
        <dbReference type="PROSITE-ProRule" id="PRU00175"/>
    </source>
</evidence>
<dbReference type="Proteomes" id="UP000199069">
    <property type="component" value="Unassembled WGS sequence"/>
</dbReference>
<dbReference type="EMBL" id="LCTV02000001">
    <property type="protein sequence ID" value="PRQ78156.1"/>
    <property type="molecule type" value="Genomic_DNA"/>
</dbReference>
<evidence type="ECO:0000256" key="16">
    <source>
        <dbReference type="SAM" id="Phobius"/>
    </source>
</evidence>
<evidence type="ECO:0000256" key="8">
    <source>
        <dbReference type="ARBA" id="ARBA00022729"/>
    </source>
</evidence>
<keyword evidence="9 14" id="KW-0863">Zinc-finger</keyword>
<evidence type="ECO:0000256" key="2">
    <source>
        <dbReference type="ARBA" id="ARBA00004127"/>
    </source>
</evidence>
<keyword evidence="6 16" id="KW-0812">Transmembrane</keyword>
<feature type="transmembrane region" description="Helical" evidence="16">
    <location>
        <begin position="648"/>
        <end position="666"/>
    </location>
</feature>
<evidence type="ECO:0000256" key="10">
    <source>
        <dbReference type="ARBA" id="ARBA00022786"/>
    </source>
</evidence>
<dbReference type="EC" id="2.3.2.27" evidence="4"/>
<gene>
    <name evidence="18" type="primary">FGENESH: predicted gene_1.767</name>
    <name evidence="19" type="ORF">AAT19DRAFT_9224</name>
    <name evidence="18" type="ORF">BN2166_0007670</name>
</gene>
<evidence type="ECO:0000256" key="7">
    <source>
        <dbReference type="ARBA" id="ARBA00022723"/>
    </source>
</evidence>
<feature type="region of interest" description="Disordered" evidence="15">
    <location>
        <begin position="600"/>
        <end position="625"/>
    </location>
</feature>
<keyword evidence="5" id="KW-0808">Transferase</keyword>
<dbReference type="InterPro" id="IPR001841">
    <property type="entry name" value="Znf_RING"/>
</dbReference>
<keyword evidence="7" id="KW-0479">Metal-binding</keyword>
<protein>
    <recommendedName>
        <fullName evidence="4">RING-type E3 ubiquitin transferase</fullName>
        <ecNumber evidence="4">2.3.2.27</ecNumber>
    </recommendedName>
</protein>
<keyword evidence="8" id="KW-0732">Signal</keyword>
<feature type="transmembrane region" description="Helical" evidence="16">
    <location>
        <begin position="538"/>
        <end position="559"/>
    </location>
</feature>
<dbReference type="SUPFAM" id="SSF57850">
    <property type="entry name" value="RING/U-box"/>
    <property type="match status" value="1"/>
</dbReference>
<feature type="transmembrane region" description="Helical" evidence="16">
    <location>
        <begin position="565"/>
        <end position="587"/>
    </location>
</feature>
<organism evidence="18 20">
    <name type="scientific">Rhodotorula toruloides</name>
    <name type="common">Yeast</name>
    <name type="synonym">Rhodosporidium toruloides</name>
    <dbReference type="NCBI Taxonomy" id="5286"/>
    <lineage>
        <taxon>Eukaryota</taxon>
        <taxon>Fungi</taxon>
        <taxon>Dikarya</taxon>
        <taxon>Basidiomycota</taxon>
        <taxon>Pucciniomycotina</taxon>
        <taxon>Microbotryomycetes</taxon>
        <taxon>Sporidiobolales</taxon>
        <taxon>Sporidiobolaceae</taxon>
        <taxon>Rhodotorula</taxon>
    </lineage>
</organism>
<evidence type="ECO:0000256" key="12">
    <source>
        <dbReference type="ARBA" id="ARBA00022989"/>
    </source>
</evidence>
<dbReference type="InterPro" id="IPR013083">
    <property type="entry name" value="Znf_RING/FYVE/PHD"/>
</dbReference>
<feature type="transmembrane region" description="Helical" evidence="16">
    <location>
        <begin position="501"/>
        <end position="517"/>
    </location>
</feature>
<keyword evidence="12 16" id="KW-1133">Transmembrane helix</keyword>
<keyword evidence="20" id="KW-1185">Reference proteome</keyword>
<reference evidence="18 20" key="1">
    <citation type="submission" date="2015-07" db="EMBL/GenBank/DDBJ databases">
        <authorList>
            <person name="Cajimat M.N.B."/>
            <person name="Milazzo M.L."/>
            <person name="Fulhorst C.F."/>
        </authorList>
    </citation>
    <scope>NUCLEOTIDE SEQUENCE [LARGE SCALE GENOMIC DNA]</scope>
    <source>
        <strain evidence="18">Single colony</strain>
    </source>
</reference>
<proteinExistence type="predicted"/>
<evidence type="ECO:0000256" key="13">
    <source>
        <dbReference type="ARBA" id="ARBA00023136"/>
    </source>
</evidence>
<dbReference type="OrthoDB" id="9984778at2759"/>
<dbReference type="InterPro" id="IPR021319">
    <property type="entry name" value="DUF2921"/>
</dbReference>
<dbReference type="PANTHER" id="PTHR22763:SF162">
    <property type="entry name" value="TRANSMEMBRANE E3 UBIQUITIN-PROTEIN LIGASE 1"/>
    <property type="match status" value="1"/>
</dbReference>
<comment type="catalytic activity">
    <reaction evidence="1">
        <text>S-ubiquitinyl-[E2 ubiquitin-conjugating enzyme]-L-cysteine + [acceptor protein]-L-lysine = [E2 ubiquitin-conjugating enzyme]-L-cysteine + N(6)-ubiquitinyl-[acceptor protein]-L-lysine.</text>
        <dbReference type="EC" id="2.3.2.27"/>
    </reaction>
</comment>
<dbReference type="InterPro" id="IPR024766">
    <property type="entry name" value="Znf_RING_H2"/>
</dbReference>
<dbReference type="EMBL" id="CWKI01000001">
    <property type="protein sequence ID" value="CTR04906.1"/>
    <property type="molecule type" value="Genomic_DNA"/>
</dbReference>
<dbReference type="Pfam" id="PF11145">
    <property type="entry name" value="DUF2921"/>
    <property type="match status" value="1"/>
</dbReference>
<evidence type="ECO:0000313" key="20">
    <source>
        <dbReference type="Proteomes" id="UP000199069"/>
    </source>
</evidence>